<reference evidence="2" key="1">
    <citation type="journal article" date="2020" name="Stud. Mycol.">
        <title>101 Dothideomycetes genomes: a test case for predicting lifestyles and emergence of pathogens.</title>
        <authorList>
            <person name="Haridas S."/>
            <person name="Albert R."/>
            <person name="Binder M."/>
            <person name="Bloem J."/>
            <person name="Labutti K."/>
            <person name="Salamov A."/>
            <person name="Andreopoulos B."/>
            <person name="Baker S."/>
            <person name="Barry K."/>
            <person name="Bills G."/>
            <person name="Bluhm B."/>
            <person name="Cannon C."/>
            <person name="Castanera R."/>
            <person name="Culley D."/>
            <person name="Daum C."/>
            <person name="Ezra D."/>
            <person name="Gonzalez J."/>
            <person name="Henrissat B."/>
            <person name="Kuo A."/>
            <person name="Liang C."/>
            <person name="Lipzen A."/>
            <person name="Lutzoni F."/>
            <person name="Magnuson J."/>
            <person name="Mondo S."/>
            <person name="Nolan M."/>
            <person name="Ohm R."/>
            <person name="Pangilinan J."/>
            <person name="Park H.-J."/>
            <person name="Ramirez L."/>
            <person name="Alfaro M."/>
            <person name="Sun H."/>
            <person name="Tritt A."/>
            <person name="Yoshinaga Y."/>
            <person name="Zwiers L.-H."/>
            <person name="Turgeon B."/>
            <person name="Goodwin S."/>
            <person name="Spatafora J."/>
            <person name="Crous P."/>
            <person name="Grigoriev I."/>
        </authorList>
    </citation>
    <scope>NUCLEOTIDE SEQUENCE</scope>
    <source>
        <strain evidence="2">CBS 130266</strain>
    </source>
</reference>
<dbReference type="Proteomes" id="UP000800235">
    <property type="component" value="Unassembled WGS sequence"/>
</dbReference>
<accession>A0A9P4NQ30</accession>
<gene>
    <name evidence="2" type="ORF">EJ08DRAFT_698580</name>
</gene>
<keyword evidence="3" id="KW-1185">Reference proteome</keyword>
<organism evidence="2 3">
    <name type="scientific">Tothia fuscella</name>
    <dbReference type="NCBI Taxonomy" id="1048955"/>
    <lineage>
        <taxon>Eukaryota</taxon>
        <taxon>Fungi</taxon>
        <taxon>Dikarya</taxon>
        <taxon>Ascomycota</taxon>
        <taxon>Pezizomycotina</taxon>
        <taxon>Dothideomycetes</taxon>
        <taxon>Pleosporomycetidae</taxon>
        <taxon>Venturiales</taxon>
        <taxon>Cylindrosympodiaceae</taxon>
        <taxon>Tothia</taxon>
    </lineage>
</organism>
<evidence type="ECO:0000313" key="2">
    <source>
        <dbReference type="EMBL" id="KAF2429221.1"/>
    </source>
</evidence>
<evidence type="ECO:0000313" key="3">
    <source>
        <dbReference type="Proteomes" id="UP000800235"/>
    </source>
</evidence>
<sequence>MRILSAPLAKSVDPYLFKDIHIGLYEESLNKLICIAASDRLKSLVETITLHPDVLPLFPGFDEWVRSIKKESSESDSDDDEDNVVHVPGTGPATDYLRSKKIQKVIQEFSDNYNTYERYVKMASFQRKWHDSEEIREQLSTAMASLKMLKRFNARPYYDPTFPKLNDPAIQEILDRRNTVNPPETEVCPAPRPTRNDKLKHLFRESVGCCSIGRKIRAAPWCWLSGAK</sequence>
<proteinExistence type="predicted"/>
<protein>
    <submittedName>
        <fullName evidence="2">Uncharacterized protein</fullName>
    </submittedName>
</protein>
<dbReference type="AlphaFoldDB" id="A0A9P4NQ30"/>
<feature type="region of interest" description="Disordered" evidence="1">
    <location>
        <begin position="72"/>
        <end position="91"/>
    </location>
</feature>
<evidence type="ECO:0000256" key="1">
    <source>
        <dbReference type="SAM" id="MobiDB-lite"/>
    </source>
</evidence>
<comment type="caution">
    <text evidence="2">The sequence shown here is derived from an EMBL/GenBank/DDBJ whole genome shotgun (WGS) entry which is preliminary data.</text>
</comment>
<dbReference type="EMBL" id="MU007049">
    <property type="protein sequence ID" value="KAF2429221.1"/>
    <property type="molecule type" value="Genomic_DNA"/>
</dbReference>
<name>A0A9P4NQ30_9PEZI</name>